<evidence type="ECO:0000313" key="4">
    <source>
        <dbReference type="Proteomes" id="UP000717328"/>
    </source>
</evidence>
<evidence type="ECO:0000313" key="3">
    <source>
        <dbReference type="EMBL" id="KAG5652722.1"/>
    </source>
</evidence>
<comment type="caution">
    <text evidence="3">The sequence shown here is derived from an EMBL/GenBank/DDBJ whole genome shotgun (WGS) entry which is preliminary data.</text>
</comment>
<feature type="region of interest" description="Disordered" evidence="1">
    <location>
        <begin position="402"/>
        <end position="427"/>
    </location>
</feature>
<evidence type="ECO:0000256" key="1">
    <source>
        <dbReference type="SAM" id="MobiDB-lite"/>
    </source>
</evidence>
<sequence>MAKVVWDESQNGLNLVTGGGTWKKATVSRFFDGAALWPSFTVNLTTGDTATGLYATLSITFQGISPSFYFVTIVHQALGTQISLFGNTPIAEMSQYMLVSIDGGTPYNTSYGDPSPPTALQWYQSPVLDDGTHTLSITEIVGTSLDYAVVLAGPNTPLMGAGQVLIVDDGDPEIIYEGTWTQNTELFRSIQHPQQGRPYGNATHQSGTKGSKASFSFSGSQVSVYSVFDWSTLGSVTVTYTVDNNPQTITHAVTSQTKDYLQGVLQRENTLLFASNNLTAGNHTLTIEIVGNTNGSVLVLDYLLYTPSFQTLAEKLNPVPATSGSPTPSPSGFPAGSAAGEKSSTPVGAIAGGIVAGLAVLALLIFVFCRKWMMRREKAPKASGKLLSFRHYYDDEPRPSAGLIPFPETAPNNATTPVADADDRQYRKPPMPVVPMVATHLNSPSTRSGNPYASRSEITQKSATSLAPTLTACLALESASAPVMPLPTPLQPVSVAGSSGSMLRGRMQRLQALVTELNREIEVYGEGGVRVAELRGRIAELTREEEVGSVRLDARNPREDVPPPYNERAIDG</sequence>
<reference evidence="3" key="2">
    <citation type="submission" date="2021-10" db="EMBL/GenBank/DDBJ databases">
        <title>Phylogenomics reveals ancestral predisposition of the termite-cultivated fungus Termitomyces towards a domesticated lifestyle.</title>
        <authorList>
            <person name="Auxier B."/>
            <person name="Grum-Grzhimaylo A."/>
            <person name="Cardenas M.E."/>
            <person name="Lodge J.D."/>
            <person name="Laessoe T."/>
            <person name="Pedersen O."/>
            <person name="Smith M.E."/>
            <person name="Kuyper T.W."/>
            <person name="Franco-Molano E.A."/>
            <person name="Baroni T.J."/>
            <person name="Aanen D.K."/>
        </authorList>
    </citation>
    <scope>NUCLEOTIDE SEQUENCE</scope>
    <source>
        <strain evidence="3">D49</strain>
    </source>
</reference>
<name>A0A9P7GTL5_9AGAR</name>
<gene>
    <name evidence="3" type="ORF">H0H81_003973</name>
</gene>
<keyword evidence="2" id="KW-0472">Membrane</keyword>
<protein>
    <recommendedName>
        <fullName evidence="5">Transmembrane protein</fullName>
    </recommendedName>
</protein>
<feature type="compositionally biased region" description="Basic and acidic residues" evidence="1">
    <location>
        <begin position="547"/>
        <end position="561"/>
    </location>
</feature>
<proteinExistence type="predicted"/>
<dbReference type="AlphaFoldDB" id="A0A9P7GTL5"/>
<dbReference type="OrthoDB" id="2756615at2759"/>
<reference evidence="3" key="1">
    <citation type="submission" date="2021-02" db="EMBL/GenBank/DDBJ databases">
        <authorList>
            <person name="Nieuwenhuis M."/>
            <person name="Van De Peppel L.J.J."/>
        </authorList>
    </citation>
    <scope>NUCLEOTIDE SEQUENCE</scope>
    <source>
        <strain evidence="3">D49</strain>
    </source>
</reference>
<evidence type="ECO:0000256" key="2">
    <source>
        <dbReference type="SAM" id="Phobius"/>
    </source>
</evidence>
<organism evidence="3 4">
    <name type="scientific">Sphagnurus paluster</name>
    <dbReference type="NCBI Taxonomy" id="117069"/>
    <lineage>
        <taxon>Eukaryota</taxon>
        <taxon>Fungi</taxon>
        <taxon>Dikarya</taxon>
        <taxon>Basidiomycota</taxon>
        <taxon>Agaricomycotina</taxon>
        <taxon>Agaricomycetes</taxon>
        <taxon>Agaricomycetidae</taxon>
        <taxon>Agaricales</taxon>
        <taxon>Tricholomatineae</taxon>
        <taxon>Lyophyllaceae</taxon>
        <taxon>Sphagnurus</taxon>
    </lineage>
</organism>
<accession>A0A9P7GTL5</accession>
<dbReference type="Gene3D" id="2.60.120.260">
    <property type="entry name" value="Galactose-binding domain-like"/>
    <property type="match status" value="2"/>
</dbReference>
<keyword evidence="4" id="KW-1185">Reference proteome</keyword>
<evidence type="ECO:0008006" key="5">
    <source>
        <dbReference type="Google" id="ProtNLM"/>
    </source>
</evidence>
<dbReference type="EMBL" id="JABCKI010000103">
    <property type="protein sequence ID" value="KAG5652722.1"/>
    <property type="molecule type" value="Genomic_DNA"/>
</dbReference>
<feature type="transmembrane region" description="Helical" evidence="2">
    <location>
        <begin position="347"/>
        <end position="369"/>
    </location>
</feature>
<dbReference type="Proteomes" id="UP000717328">
    <property type="component" value="Unassembled WGS sequence"/>
</dbReference>
<feature type="region of interest" description="Disordered" evidence="1">
    <location>
        <begin position="547"/>
        <end position="572"/>
    </location>
</feature>
<keyword evidence="2" id="KW-1133">Transmembrane helix</keyword>
<keyword evidence="2" id="KW-0812">Transmembrane</keyword>
<feature type="region of interest" description="Disordered" evidence="1">
    <location>
        <begin position="320"/>
        <end position="340"/>
    </location>
</feature>